<feature type="transmembrane region" description="Helical" evidence="1">
    <location>
        <begin position="148"/>
        <end position="180"/>
    </location>
</feature>
<organism evidence="2 3">
    <name type="scientific">Ditylenchus destructor</name>
    <dbReference type="NCBI Taxonomy" id="166010"/>
    <lineage>
        <taxon>Eukaryota</taxon>
        <taxon>Metazoa</taxon>
        <taxon>Ecdysozoa</taxon>
        <taxon>Nematoda</taxon>
        <taxon>Chromadorea</taxon>
        <taxon>Rhabditida</taxon>
        <taxon>Tylenchina</taxon>
        <taxon>Tylenchomorpha</taxon>
        <taxon>Sphaerularioidea</taxon>
        <taxon>Anguinidae</taxon>
        <taxon>Anguininae</taxon>
        <taxon>Ditylenchus</taxon>
    </lineage>
</organism>
<keyword evidence="1" id="KW-1133">Transmembrane helix</keyword>
<feature type="transmembrane region" description="Helical" evidence="1">
    <location>
        <begin position="104"/>
        <end position="127"/>
    </location>
</feature>
<dbReference type="Proteomes" id="UP001201812">
    <property type="component" value="Unassembled WGS sequence"/>
</dbReference>
<keyword evidence="3" id="KW-1185">Reference proteome</keyword>
<dbReference type="PANTHER" id="PTHR23021:SF11">
    <property type="entry name" value="SERPENTINE RECEPTOR, CLASS T"/>
    <property type="match status" value="1"/>
</dbReference>
<accession>A0AAD4QWR3</accession>
<dbReference type="Gene3D" id="1.20.1070.10">
    <property type="entry name" value="Rhodopsin 7-helix transmembrane proteins"/>
    <property type="match status" value="1"/>
</dbReference>
<dbReference type="InterPro" id="IPR019425">
    <property type="entry name" value="7TM_GPCR_serpentine_rcpt_Srt"/>
</dbReference>
<dbReference type="AlphaFoldDB" id="A0AAD4QWR3"/>
<dbReference type="EMBL" id="JAKKPZ010000530">
    <property type="protein sequence ID" value="KAI1694276.1"/>
    <property type="molecule type" value="Genomic_DNA"/>
</dbReference>
<sequence length="205" mass="23552">MELLLFRHEEFERLYNCSYNIDQVPLETRTHSLVGMSLIVLFVIFETAYIPCIFAIYKHMKSSSCYKLMFYIGVCDVLCLPITALVTGYFAITGAVYCSHPTLMYILGCIAPELWYAESFAAVLLALDRCLTINYPKLAGVVFDGRRTWYILVVPTLYTIWIGVFFKSAFFSGILCSWFYNPHIGYLDVQEEKVIVGTLFLKIFP</sequence>
<evidence type="ECO:0000313" key="2">
    <source>
        <dbReference type="EMBL" id="KAI1694276.1"/>
    </source>
</evidence>
<feature type="transmembrane region" description="Helical" evidence="1">
    <location>
        <begin position="68"/>
        <end position="92"/>
    </location>
</feature>
<dbReference type="SUPFAM" id="SSF81321">
    <property type="entry name" value="Family A G protein-coupled receptor-like"/>
    <property type="match status" value="1"/>
</dbReference>
<feature type="transmembrane region" description="Helical" evidence="1">
    <location>
        <begin position="33"/>
        <end position="56"/>
    </location>
</feature>
<keyword evidence="1" id="KW-0812">Transmembrane</keyword>
<reference evidence="2" key="1">
    <citation type="submission" date="2022-01" db="EMBL/GenBank/DDBJ databases">
        <title>Genome Sequence Resource for Two Populations of Ditylenchus destructor, the Migratory Endoparasitic Phytonematode.</title>
        <authorList>
            <person name="Zhang H."/>
            <person name="Lin R."/>
            <person name="Xie B."/>
        </authorList>
    </citation>
    <scope>NUCLEOTIDE SEQUENCE</scope>
    <source>
        <strain evidence="2">BazhouSP</strain>
    </source>
</reference>
<keyword evidence="1" id="KW-0472">Membrane</keyword>
<gene>
    <name evidence="2" type="ORF">DdX_20195</name>
</gene>
<proteinExistence type="predicted"/>
<protein>
    <submittedName>
        <fullName evidence="2">Serpentine type 7TM GPCR chemoreceptor srt domain-containing protein</fullName>
    </submittedName>
</protein>
<evidence type="ECO:0000256" key="1">
    <source>
        <dbReference type="SAM" id="Phobius"/>
    </source>
</evidence>
<name>A0AAD4QWR3_9BILA</name>
<comment type="caution">
    <text evidence="2">The sequence shown here is derived from an EMBL/GenBank/DDBJ whole genome shotgun (WGS) entry which is preliminary data.</text>
</comment>
<dbReference type="PANTHER" id="PTHR23021">
    <property type="entry name" value="SERPENTINE RECEPTOR, CLASS T"/>
    <property type="match status" value="1"/>
</dbReference>
<dbReference type="Pfam" id="PF10321">
    <property type="entry name" value="7TM_GPCR_Srt"/>
    <property type="match status" value="1"/>
</dbReference>
<evidence type="ECO:0000313" key="3">
    <source>
        <dbReference type="Proteomes" id="UP001201812"/>
    </source>
</evidence>